<dbReference type="InterPro" id="IPR009057">
    <property type="entry name" value="Homeodomain-like_sf"/>
</dbReference>
<dbReference type="Pfam" id="PF01498">
    <property type="entry name" value="HTH_Tnp_Tc3_2"/>
    <property type="match status" value="1"/>
</dbReference>
<dbReference type="NCBIfam" id="NF033545">
    <property type="entry name" value="transpos_IS630"/>
    <property type="match status" value="1"/>
</dbReference>
<dbReference type="STRING" id="62062.ENSHHUP00000015250"/>
<dbReference type="GeneTree" id="ENSGT01150000286914"/>
<dbReference type="InterPro" id="IPR036388">
    <property type="entry name" value="WH-like_DNA-bd_sf"/>
</dbReference>
<feature type="domain" description="Transposase Tc1-like" evidence="1">
    <location>
        <begin position="122"/>
        <end position="191"/>
    </location>
</feature>
<dbReference type="InterPro" id="IPR052338">
    <property type="entry name" value="Transposase_5"/>
</dbReference>
<evidence type="ECO:0000259" key="2">
    <source>
        <dbReference type="Pfam" id="PF13358"/>
    </source>
</evidence>
<feature type="domain" description="Tc1-like transposase DDE" evidence="2">
    <location>
        <begin position="203"/>
        <end position="352"/>
    </location>
</feature>
<protein>
    <recommendedName>
        <fullName evidence="6">Transposase Tc1-like domain-containing protein</fullName>
    </recommendedName>
</protein>
<dbReference type="SUPFAM" id="SSF46689">
    <property type="entry name" value="Homeodomain-like"/>
    <property type="match status" value="1"/>
</dbReference>
<dbReference type="GO" id="GO:0006313">
    <property type="term" value="P:DNA transposition"/>
    <property type="evidence" value="ECO:0007669"/>
    <property type="project" value="InterPro"/>
</dbReference>
<dbReference type="Gene3D" id="1.10.10.10">
    <property type="entry name" value="Winged helix-like DNA-binding domain superfamily/Winged helix DNA-binding domain"/>
    <property type="match status" value="1"/>
</dbReference>
<proteinExistence type="predicted"/>
<dbReference type="InterPro" id="IPR036397">
    <property type="entry name" value="RNaseH_sf"/>
</dbReference>
<reference evidence="4" key="2">
    <citation type="submission" date="2025-08" db="UniProtKB">
        <authorList>
            <consortium name="Ensembl"/>
        </authorList>
    </citation>
    <scope>IDENTIFICATION</scope>
</reference>
<dbReference type="Gene3D" id="3.30.420.10">
    <property type="entry name" value="Ribonuclease H-like superfamily/Ribonuclease H"/>
    <property type="match status" value="1"/>
</dbReference>
<evidence type="ECO:0000313" key="5">
    <source>
        <dbReference type="Proteomes" id="UP000314982"/>
    </source>
</evidence>
<dbReference type="GO" id="GO:0003677">
    <property type="term" value="F:DNA binding"/>
    <property type="evidence" value="ECO:0007669"/>
    <property type="project" value="InterPro"/>
</dbReference>
<dbReference type="GO" id="GO:0015074">
    <property type="term" value="P:DNA integration"/>
    <property type="evidence" value="ECO:0007669"/>
    <property type="project" value="InterPro"/>
</dbReference>
<dbReference type="Ensembl" id="ENSHHUT00000015783.1">
    <property type="protein sequence ID" value="ENSHHUP00000015250.1"/>
    <property type="gene ID" value="ENSHHUG00000009492.1"/>
</dbReference>
<dbReference type="Pfam" id="PF13358">
    <property type="entry name" value="DDE_3"/>
    <property type="match status" value="1"/>
</dbReference>
<feature type="domain" description="Sleeping Beauty transposase HTH" evidence="3">
    <location>
        <begin position="57"/>
        <end position="106"/>
    </location>
</feature>
<evidence type="ECO:0000259" key="3">
    <source>
        <dbReference type="Pfam" id="PF25787"/>
    </source>
</evidence>
<keyword evidence="5" id="KW-1185">Reference proteome</keyword>
<organism evidence="4 5">
    <name type="scientific">Hucho hucho</name>
    <name type="common">huchen</name>
    <dbReference type="NCBI Taxonomy" id="62062"/>
    <lineage>
        <taxon>Eukaryota</taxon>
        <taxon>Metazoa</taxon>
        <taxon>Chordata</taxon>
        <taxon>Craniata</taxon>
        <taxon>Vertebrata</taxon>
        <taxon>Euteleostomi</taxon>
        <taxon>Actinopterygii</taxon>
        <taxon>Neopterygii</taxon>
        <taxon>Teleostei</taxon>
        <taxon>Protacanthopterygii</taxon>
        <taxon>Salmoniformes</taxon>
        <taxon>Salmonidae</taxon>
        <taxon>Salmoninae</taxon>
        <taxon>Hucho</taxon>
    </lineage>
</organism>
<accession>A0A4W5KY68</accession>
<evidence type="ECO:0000313" key="4">
    <source>
        <dbReference type="Ensembl" id="ENSHHUP00000015250.1"/>
    </source>
</evidence>
<dbReference type="Pfam" id="PF25787">
    <property type="entry name" value="HTH_SB"/>
    <property type="match status" value="1"/>
</dbReference>
<dbReference type="AlphaFoldDB" id="A0A4W5KY68"/>
<sequence>MSKLGPISHFPFPVSCDSLVLQGLRCEWGAGVLNLVSSLSHFLILTGHWKFNMAPHGKELSEDLKKRIVALHKDGLGYKKIAKTLKLSCSTVAKTIQRFNWTGSTQNRPRHGRPKKLSARAQRHIQRLSLGNRRMSAASIAAEVEGVGGQPVSAQTIRRTLHQIGLHGCRPRRKPLLKMMHKKARKQFAEDKQTKDMDYWNHVLWSDETKINLFGSDGVKRVWRQPGEEYKDKCVLPTVKHGGGSVMVWGCMSAAGTGELQFIEGTMNANMYCDILKQSMIPSLRRLGRRAVFQHDNDPKHPSKTTTSLLKKLRVKVMDWPSMSPDLNPIEHLWGILKRKLEECKVSNIHQLRDVVMEEWKRTPVATCEALVNSMPKRVKAVLENDGGHTKY</sequence>
<reference evidence="4" key="3">
    <citation type="submission" date="2025-09" db="UniProtKB">
        <authorList>
            <consortium name="Ensembl"/>
        </authorList>
    </citation>
    <scope>IDENTIFICATION</scope>
</reference>
<reference evidence="5" key="1">
    <citation type="submission" date="2018-06" db="EMBL/GenBank/DDBJ databases">
        <title>Genome assembly of Danube salmon.</title>
        <authorList>
            <person name="Macqueen D.J."/>
            <person name="Gundappa M.K."/>
        </authorList>
    </citation>
    <scope>NUCLEOTIDE SEQUENCE [LARGE SCALE GENOMIC DNA]</scope>
</reference>
<evidence type="ECO:0008006" key="6">
    <source>
        <dbReference type="Google" id="ProtNLM"/>
    </source>
</evidence>
<dbReference type="PANTHER" id="PTHR23022">
    <property type="entry name" value="TRANSPOSABLE ELEMENT-RELATED"/>
    <property type="match status" value="1"/>
</dbReference>
<dbReference type="PANTHER" id="PTHR23022:SF135">
    <property type="entry name" value="SI:DKEY-77F5.3"/>
    <property type="match status" value="1"/>
</dbReference>
<dbReference type="InterPro" id="IPR057667">
    <property type="entry name" value="HTH_SB"/>
</dbReference>
<dbReference type="InterPro" id="IPR038717">
    <property type="entry name" value="Tc1-like_DDE_dom"/>
</dbReference>
<dbReference type="InterPro" id="IPR047655">
    <property type="entry name" value="Transpos_IS630-like"/>
</dbReference>
<dbReference type="Proteomes" id="UP000314982">
    <property type="component" value="Unassembled WGS sequence"/>
</dbReference>
<name>A0A4W5KY68_9TELE</name>
<evidence type="ECO:0000259" key="1">
    <source>
        <dbReference type="Pfam" id="PF01498"/>
    </source>
</evidence>
<dbReference type="InterPro" id="IPR002492">
    <property type="entry name" value="Transposase_Tc1-like"/>
</dbReference>